<sequence>MRIYRSAFKHGVAEANIETAVASSHRRFRIGEDPVRWLYLGSDTAGRFLEIITIMGDDGGETVIHAMKARKQYLDPTSARRRKRK</sequence>
<dbReference type="OrthoDB" id="3577648at2"/>
<reference evidence="1 2" key="1">
    <citation type="submission" date="2013-04" db="EMBL/GenBank/DDBJ databases">
        <title>The Genome Sequence of Propionimicrobium lymphophilum ACS-093-V-SCH5.</title>
        <authorList>
            <consortium name="The Broad Institute Genomics Platform"/>
            <person name="Earl A."/>
            <person name="Ward D."/>
            <person name="Feldgarden M."/>
            <person name="Gevers D."/>
            <person name="Saerens B."/>
            <person name="Vaneechoutte M."/>
            <person name="Walker B."/>
            <person name="Young S."/>
            <person name="Zeng Q."/>
            <person name="Gargeya S."/>
            <person name="Fitzgerald M."/>
            <person name="Haas B."/>
            <person name="Abouelleil A."/>
            <person name="Allen A.W."/>
            <person name="Alvarado L."/>
            <person name="Arachchi H.M."/>
            <person name="Berlin A.M."/>
            <person name="Chapman S.B."/>
            <person name="Gainer-Dewar J."/>
            <person name="Goldberg J."/>
            <person name="Griggs A."/>
            <person name="Gujja S."/>
            <person name="Hansen M."/>
            <person name="Howarth C."/>
            <person name="Imamovic A."/>
            <person name="Ireland A."/>
            <person name="Larimer J."/>
            <person name="McCowan C."/>
            <person name="Murphy C."/>
            <person name="Pearson M."/>
            <person name="Poon T.W."/>
            <person name="Priest M."/>
            <person name="Roberts A."/>
            <person name="Saif S."/>
            <person name="Shea T."/>
            <person name="Sisk P."/>
            <person name="Sykes S."/>
            <person name="Wortman J."/>
            <person name="Nusbaum C."/>
            <person name="Birren B."/>
        </authorList>
    </citation>
    <scope>NUCLEOTIDE SEQUENCE [LARGE SCALE GENOMIC DNA]</scope>
    <source>
        <strain evidence="1 2">ACS-093-V-SCH5</strain>
    </source>
</reference>
<organism evidence="1 2">
    <name type="scientific">Propionimicrobium lymphophilum ACS-093-V-SCH5</name>
    <dbReference type="NCBI Taxonomy" id="883161"/>
    <lineage>
        <taxon>Bacteria</taxon>
        <taxon>Bacillati</taxon>
        <taxon>Actinomycetota</taxon>
        <taxon>Actinomycetes</taxon>
        <taxon>Propionibacteriales</taxon>
        <taxon>Propionibacteriaceae</taxon>
        <taxon>Propionimicrobium</taxon>
    </lineage>
</organism>
<dbReference type="HOGENOM" id="CLU_168745_1_1_11"/>
<keyword evidence="2" id="KW-1185">Reference proteome</keyword>
<accession>S2W3U9</accession>
<evidence type="ECO:0000313" key="2">
    <source>
        <dbReference type="Proteomes" id="UP000014417"/>
    </source>
</evidence>
<dbReference type="EMBL" id="AGZR01000003">
    <property type="protein sequence ID" value="EPD33831.1"/>
    <property type="molecule type" value="Genomic_DNA"/>
</dbReference>
<comment type="caution">
    <text evidence="1">The sequence shown here is derived from an EMBL/GenBank/DDBJ whole genome shotgun (WGS) entry which is preliminary data.</text>
</comment>
<protein>
    <recommendedName>
        <fullName evidence="3">Toxin-antitoxin system, toxin component</fullName>
    </recommendedName>
</protein>
<evidence type="ECO:0008006" key="3">
    <source>
        <dbReference type="Google" id="ProtNLM"/>
    </source>
</evidence>
<gene>
    <name evidence="1" type="ORF">HMPREF9306_00246</name>
</gene>
<name>S2W3U9_9ACTN</name>
<proteinExistence type="predicted"/>
<dbReference type="STRING" id="883161.HMPREF9306_00246"/>
<dbReference type="Proteomes" id="UP000014417">
    <property type="component" value="Unassembled WGS sequence"/>
</dbReference>
<evidence type="ECO:0000313" key="1">
    <source>
        <dbReference type="EMBL" id="EPD33831.1"/>
    </source>
</evidence>
<dbReference type="RefSeq" id="WP_016455103.1">
    <property type="nucleotide sequence ID" value="NZ_KE150269.1"/>
</dbReference>
<dbReference type="AlphaFoldDB" id="S2W3U9"/>